<gene>
    <name evidence="2" type="ORF">GKE73_01195</name>
</gene>
<feature type="region of interest" description="Disordered" evidence="1">
    <location>
        <begin position="40"/>
        <end position="100"/>
    </location>
</feature>
<evidence type="ECO:0000256" key="1">
    <source>
        <dbReference type="SAM" id="MobiDB-lite"/>
    </source>
</evidence>
<organism evidence="2 3">
    <name type="scientific">Paludibacterium denitrificans</name>
    <dbReference type="NCBI Taxonomy" id="2675226"/>
    <lineage>
        <taxon>Bacteria</taxon>
        <taxon>Pseudomonadati</taxon>
        <taxon>Pseudomonadota</taxon>
        <taxon>Betaproteobacteria</taxon>
        <taxon>Neisseriales</taxon>
        <taxon>Chromobacteriaceae</taxon>
        <taxon>Paludibacterium</taxon>
    </lineage>
</organism>
<sequence length="100" mass="10784">MAAIPTLAHEDLEQLGEREQQGAQRKEVLAAIAERLLESASQKLDETKSTSGNSGQTDPNMQQDKNQQQTSEPNGVNEQNLPSADQPSEPANPVDSDTAQ</sequence>
<feature type="compositionally biased region" description="Basic and acidic residues" evidence="1">
    <location>
        <begin position="8"/>
        <end position="26"/>
    </location>
</feature>
<name>A0A844GAT8_9NEIS</name>
<protein>
    <submittedName>
        <fullName evidence="2">Uncharacterized protein</fullName>
    </submittedName>
</protein>
<dbReference type="EMBL" id="WLYX01000001">
    <property type="protein sequence ID" value="MTD32401.1"/>
    <property type="molecule type" value="Genomic_DNA"/>
</dbReference>
<comment type="caution">
    <text evidence="2">The sequence shown here is derived from an EMBL/GenBank/DDBJ whole genome shotgun (WGS) entry which is preliminary data.</text>
</comment>
<keyword evidence="3" id="KW-1185">Reference proteome</keyword>
<feature type="region of interest" description="Disordered" evidence="1">
    <location>
        <begin position="1"/>
        <end position="26"/>
    </location>
</feature>
<proteinExistence type="predicted"/>
<feature type="compositionally biased region" description="Polar residues" evidence="1">
    <location>
        <begin position="49"/>
        <end position="86"/>
    </location>
</feature>
<reference evidence="2 3" key="1">
    <citation type="submission" date="2019-11" db="EMBL/GenBank/DDBJ databases">
        <title>Draft genome sequence of Paludibacterium sp. dN18-1.</title>
        <authorList>
            <person name="Im W.-T."/>
        </authorList>
    </citation>
    <scope>NUCLEOTIDE SEQUENCE [LARGE SCALE GENOMIC DNA]</scope>
    <source>
        <strain evidence="3">dN 18-1</strain>
    </source>
</reference>
<accession>A0A844GAT8</accession>
<dbReference type="RefSeq" id="WP_230368808.1">
    <property type="nucleotide sequence ID" value="NZ_WLYX01000001.1"/>
</dbReference>
<dbReference type="AlphaFoldDB" id="A0A844GAT8"/>
<evidence type="ECO:0000313" key="2">
    <source>
        <dbReference type="EMBL" id="MTD32401.1"/>
    </source>
</evidence>
<dbReference type="Proteomes" id="UP000446658">
    <property type="component" value="Unassembled WGS sequence"/>
</dbReference>
<evidence type="ECO:0000313" key="3">
    <source>
        <dbReference type="Proteomes" id="UP000446658"/>
    </source>
</evidence>